<dbReference type="Proteomes" id="UP000070284">
    <property type="component" value="Unassembled WGS sequence"/>
</dbReference>
<evidence type="ECO:0000313" key="2">
    <source>
        <dbReference type="Proteomes" id="UP000070284"/>
    </source>
</evidence>
<organism evidence="1 2">
    <name type="scientific">candidate division MSBL1 archaeon SCGC-AAA259E19</name>
    <dbReference type="NCBI Taxonomy" id="1698264"/>
    <lineage>
        <taxon>Archaea</taxon>
        <taxon>Methanobacteriati</taxon>
        <taxon>Methanobacteriota</taxon>
        <taxon>candidate division MSBL1</taxon>
    </lineage>
</organism>
<dbReference type="EMBL" id="LHXO01000043">
    <property type="protein sequence ID" value="KXA94711.1"/>
    <property type="molecule type" value="Genomic_DNA"/>
</dbReference>
<protein>
    <submittedName>
        <fullName evidence="1">Uncharacterized protein</fullName>
    </submittedName>
</protein>
<sequence length="67" mass="7446">MEQIRESVLGEFEIGGVGVHKLLKEFHLVTGKLSDDGKPDFSVEERGTIEDVIFDEWGLERFVPGAG</sequence>
<gene>
    <name evidence="1" type="ORF">AKJ65_03670</name>
</gene>
<reference evidence="1 2" key="1">
    <citation type="journal article" date="2016" name="Sci. Rep.">
        <title>Metabolic traits of an uncultured archaeal lineage -MSBL1- from brine pools of the Red Sea.</title>
        <authorList>
            <person name="Mwirichia R."/>
            <person name="Alam I."/>
            <person name="Rashid M."/>
            <person name="Vinu M."/>
            <person name="Ba-Alawi W."/>
            <person name="Anthony Kamau A."/>
            <person name="Kamanda Ngugi D."/>
            <person name="Goker M."/>
            <person name="Klenk H.P."/>
            <person name="Bajic V."/>
            <person name="Stingl U."/>
        </authorList>
    </citation>
    <scope>NUCLEOTIDE SEQUENCE [LARGE SCALE GENOMIC DNA]</scope>
    <source>
        <strain evidence="1">SCGC-AAA259E19</strain>
    </source>
</reference>
<comment type="caution">
    <text evidence="1">The sequence shown here is derived from an EMBL/GenBank/DDBJ whole genome shotgun (WGS) entry which is preliminary data.</text>
</comment>
<keyword evidence="2" id="KW-1185">Reference proteome</keyword>
<proteinExistence type="predicted"/>
<name>A0A133UKJ8_9EURY</name>
<evidence type="ECO:0000313" key="1">
    <source>
        <dbReference type="EMBL" id="KXA94711.1"/>
    </source>
</evidence>
<dbReference type="AlphaFoldDB" id="A0A133UKJ8"/>
<accession>A0A133UKJ8</accession>